<accession>A0ACB9MPG0</accession>
<organism evidence="1 2">
    <name type="scientific">Melastoma candidum</name>
    <dbReference type="NCBI Taxonomy" id="119954"/>
    <lineage>
        <taxon>Eukaryota</taxon>
        <taxon>Viridiplantae</taxon>
        <taxon>Streptophyta</taxon>
        <taxon>Embryophyta</taxon>
        <taxon>Tracheophyta</taxon>
        <taxon>Spermatophyta</taxon>
        <taxon>Magnoliopsida</taxon>
        <taxon>eudicotyledons</taxon>
        <taxon>Gunneridae</taxon>
        <taxon>Pentapetalae</taxon>
        <taxon>rosids</taxon>
        <taxon>malvids</taxon>
        <taxon>Myrtales</taxon>
        <taxon>Melastomataceae</taxon>
        <taxon>Melastomatoideae</taxon>
        <taxon>Melastomateae</taxon>
        <taxon>Melastoma</taxon>
    </lineage>
</organism>
<sequence>MILCLTWISDFLEECDVAAVECRLGANEIDRRDWKFGRMMKLSGLQFSEKQLLKILQGLGWKGHWKQALSAVEWVYDYKVRLKWLMCLLLGQDDYYLYPDMAAYHPIDVTLGQVGLVRELIKLIECLKQKPTGKTNHFRRKNRDPVLNPDLVVFNAVRKGVFWVFEHLRKNGIRPMEGKLWVGNGEDAISEFGIRRSSLTGDAASRNEEVARAITYKILVKCFSEEGRIDEAVETLRKMEKKGIIGTAGLYYKLACCLCSNGRREQARAELYRTKPLAVTFTSMIVSAMEGGHLDDCSSSFNCMKGLCPPNIGTRVYLQNDMFSKAKELFEKQKQSRASLKLEYFEYVYKAMALSGYWLNQSKQASLLLAACLERCLTSRGHLLECAFDNLINLIDAGGVPCPEIFFEMVIQAMIHHNIEKAVLSVELARVSSKPTGSSIYVQNNRGNESKEPI</sequence>
<evidence type="ECO:0000313" key="1">
    <source>
        <dbReference type="EMBL" id="KAI4326009.1"/>
    </source>
</evidence>
<evidence type="ECO:0000313" key="2">
    <source>
        <dbReference type="Proteomes" id="UP001057402"/>
    </source>
</evidence>
<name>A0ACB9MPG0_9MYRT</name>
<proteinExistence type="predicted"/>
<protein>
    <submittedName>
        <fullName evidence="1">Uncharacterized protein</fullName>
    </submittedName>
</protein>
<dbReference type="EMBL" id="CM042888">
    <property type="protein sequence ID" value="KAI4326009.1"/>
    <property type="molecule type" value="Genomic_DNA"/>
</dbReference>
<comment type="caution">
    <text evidence="1">The sequence shown here is derived from an EMBL/GenBank/DDBJ whole genome shotgun (WGS) entry which is preliminary data.</text>
</comment>
<dbReference type="Proteomes" id="UP001057402">
    <property type="component" value="Chromosome 9"/>
</dbReference>
<reference evidence="2" key="1">
    <citation type="journal article" date="2023" name="Front. Plant Sci.">
        <title>Chromosomal-level genome assembly of Melastoma candidum provides insights into trichome evolution.</title>
        <authorList>
            <person name="Zhong Y."/>
            <person name="Wu W."/>
            <person name="Sun C."/>
            <person name="Zou P."/>
            <person name="Liu Y."/>
            <person name="Dai S."/>
            <person name="Zhou R."/>
        </authorList>
    </citation>
    <scope>NUCLEOTIDE SEQUENCE [LARGE SCALE GENOMIC DNA]</scope>
</reference>
<gene>
    <name evidence="1" type="ORF">MLD38_031367</name>
</gene>
<keyword evidence="2" id="KW-1185">Reference proteome</keyword>